<evidence type="ECO:0000256" key="8">
    <source>
        <dbReference type="ARBA" id="ARBA00022927"/>
    </source>
</evidence>
<name>A0ABV2SBS0_9GAMM</name>
<keyword evidence="11" id="KW-0449">Lipoprotein</keyword>
<evidence type="ECO:0000256" key="6">
    <source>
        <dbReference type="ARBA" id="ARBA00022729"/>
    </source>
</evidence>
<dbReference type="InterPro" id="IPR004564">
    <property type="entry name" value="OM_lipoprot_carrier_LolA-like"/>
</dbReference>
<keyword evidence="5 10" id="KW-0813">Transport</keyword>
<evidence type="ECO:0000313" key="12">
    <source>
        <dbReference type="Proteomes" id="UP001549366"/>
    </source>
</evidence>
<dbReference type="EMBL" id="JBEWTB010000002">
    <property type="protein sequence ID" value="MET4755216.1"/>
    <property type="molecule type" value="Genomic_DNA"/>
</dbReference>
<organism evidence="11 12">
    <name type="scientific">Endozoicomonas lisbonensis</name>
    <dbReference type="NCBI Taxonomy" id="3120522"/>
    <lineage>
        <taxon>Bacteria</taxon>
        <taxon>Pseudomonadati</taxon>
        <taxon>Pseudomonadota</taxon>
        <taxon>Gammaproteobacteria</taxon>
        <taxon>Oceanospirillales</taxon>
        <taxon>Endozoicomonadaceae</taxon>
        <taxon>Endozoicomonas</taxon>
    </lineage>
</organism>
<evidence type="ECO:0000256" key="5">
    <source>
        <dbReference type="ARBA" id="ARBA00022448"/>
    </source>
</evidence>
<feature type="chain" id="PRO_5044904633" description="Outer-membrane lipoprotein carrier protein" evidence="10">
    <location>
        <begin position="33"/>
        <end position="237"/>
    </location>
</feature>
<accession>A0ABV2SBS0</accession>
<feature type="signal peptide" evidence="10">
    <location>
        <begin position="1"/>
        <end position="32"/>
    </location>
</feature>
<evidence type="ECO:0000256" key="9">
    <source>
        <dbReference type="ARBA" id="ARBA00023186"/>
    </source>
</evidence>
<sequence length="237" mass="26486" precursor="true">MLLLSSMFKHLKVIALFSAVALSAGSPVNVLAAPVKPVAATAVQDNDAKAAEKLTRKLEKIRTISAKFKQESVGSDGRIRTESGSMQIKRPGKFRWDTASPFEQEIVALDKKIWLVDRDLQQVIIQIQDQRMSNTPAQLLSGDVKEFLKDYQIGLYRDDKQERFTLTPAGSSDLFEKLDIIFRDGVLNSIELRDSLGGRRRVELSDVNVNGMISDSDFRVEIPKGYDVIDQTGNTEQ</sequence>
<dbReference type="PANTHER" id="PTHR35869:SF1">
    <property type="entry name" value="OUTER-MEMBRANE LIPOPROTEIN CARRIER PROTEIN"/>
    <property type="match status" value="1"/>
</dbReference>
<dbReference type="Pfam" id="PF03548">
    <property type="entry name" value="LolA"/>
    <property type="match status" value="1"/>
</dbReference>
<keyword evidence="7 10" id="KW-0574">Periplasm</keyword>
<comment type="subcellular location">
    <subcellularLocation>
        <location evidence="1 10">Periplasm</location>
    </subcellularLocation>
</comment>
<dbReference type="InterPro" id="IPR018323">
    <property type="entry name" value="OM_lipoprot_carrier_LolA_Pbac"/>
</dbReference>
<keyword evidence="6 10" id="KW-0732">Signal</keyword>
<keyword evidence="12" id="KW-1185">Reference proteome</keyword>
<reference evidence="11 12" key="1">
    <citation type="submission" date="2024-06" db="EMBL/GenBank/DDBJ databases">
        <title>Genomic Encyclopedia of Type Strains, Phase V (KMG-V): Genome sequencing to study the core and pangenomes of soil and plant-associated prokaryotes.</title>
        <authorList>
            <person name="Whitman W."/>
        </authorList>
    </citation>
    <scope>NUCLEOTIDE SEQUENCE [LARGE SCALE GENOMIC DNA]</scope>
    <source>
        <strain evidence="11 12">NE40</strain>
    </source>
</reference>
<comment type="subunit">
    <text evidence="3 10">Monomer.</text>
</comment>
<dbReference type="Proteomes" id="UP001549366">
    <property type="component" value="Unassembled WGS sequence"/>
</dbReference>
<dbReference type="PANTHER" id="PTHR35869">
    <property type="entry name" value="OUTER-MEMBRANE LIPOPROTEIN CARRIER PROTEIN"/>
    <property type="match status" value="1"/>
</dbReference>
<dbReference type="InterPro" id="IPR029046">
    <property type="entry name" value="LolA/LolB/LppX"/>
</dbReference>
<evidence type="ECO:0000256" key="1">
    <source>
        <dbReference type="ARBA" id="ARBA00004418"/>
    </source>
</evidence>
<protein>
    <recommendedName>
        <fullName evidence="4 10">Outer-membrane lipoprotein carrier protein</fullName>
    </recommendedName>
</protein>
<dbReference type="HAMAP" id="MF_00240">
    <property type="entry name" value="LolA"/>
    <property type="match status" value="1"/>
</dbReference>
<keyword evidence="9 10" id="KW-0143">Chaperone</keyword>
<dbReference type="NCBIfam" id="TIGR00547">
    <property type="entry name" value="lolA"/>
    <property type="match status" value="1"/>
</dbReference>
<evidence type="ECO:0000256" key="4">
    <source>
        <dbReference type="ARBA" id="ARBA00014035"/>
    </source>
</evidence>
<dbReference type="CDD" id="cd16325">
    <property type="entry name" value="LolA"/>
    <property type="match status" value="1"/>
</dbReference>
<gene>
    <name evidence="10" type="primary">lolA</name>
    <name evidence="11" type="ORF">V5J35_000408</name>
</gene>
<evidence type="ECO:0000313" key="11">
    <source>
        <dbReference type="EMBL" id="MET4755216.1"/>
    </source>
</evidence>
<dbReference type="Gene3D" id="2.50.20.10">
    <property type="entry name" value="Lipoprotein localisation LolA/LolB/LppX"/>
    <property type="match status" value="1"/>
</dbReference>
<evidence type="ECO:0000256" key="2">
    <source>
        <dbReference type="ARBA" id="ARBA00007615"/>
    </source>
</evidence>
<comment type="function">
    <text evidence="10">Participates in the translocation of lipoproteins from the inner membrane to the outer membrane. Only forms a complex with a lipoprotein if the residue after the N-terminal Cys is not an aspartate (The Asp acts as a targeting signal to indicate that the lipoprotein should stay in the inner membrane).</text>
</comment>
<dbReference type="SUPFAM" id="SSF89392">
    <property type="entry name" value="Prokaryotic lipoproteins and lipoprotein localization factors"/>
    <property type="match status" value="1"/>
</dbReference>
<comment type="caution">
    <text evidence="11">The sequence shown here is derived from an EMBL/GenBank/DDBJ whole genome shotgun (WGS) entry which is preliminary data.</text>
</comment>
<evidence type="ECO:0000256" key="10">
    <source>
        <dbReference type="HAMAP-Rule" id="MF_00240"/>
    </source>
</evidence>
<proteinExistence type="inferred from homology"/>
<evidence type="ECO:0000256" key="7">
    <source>
        <dbReference type="ARBA" id="ARBA00022764"/>
    </source>
</evidence>
<evidence type="ECO:0000256" key="3">
    <source>
        <dbReference type="ARBA" id="ARBA00011245"/>
    </source>
</evidence>
<keyword evidence="8 10" id="KW-0653">Protein transport</keyword>
<comment type="similarity">
    <text evidence="2 10">Belongs to the LolA family.</text>
</comment>